<proteinExistence type="predicted"/>
<evidence type="ECO:0000313" key="2">
    <source>
        <dbReference type="Proteomes" id="UP000184480"/>
    </source>
</evidence>
<name>A0A1M4WZL9_9BACT</name>
<protein>
    <submittedName>
        <fullName evidence="1">Uncharacterized protein</fullName>
    </submittedName>
</protein>
<reference evidence="2" key="1">
    <citation type="submission" date="2016-11" db="EMBL/GenBank/DDBJ databases">
        <authorList>
            <person name="Varghese N."/>
            <person name="Submissions S."/>
        </authorList>
    </citation>
    <scope>NUCLEOTIDE SEQUENCE [LARGE SCALE GENOMIC DNA]</scope>
    <source>
        <strain evidence="2">DSM 27370</strain>
    </source>
</reference>
<gene>
    <name evidence="1" type="ORF">SAMN05444362_102363</name>
</gene>
<dbReference type="EMBL" id="FQUC01000002">
    <property type="protein sequence ID" value="SHE86711.1"/>
    <property type="molecule type" value="Genomic_DNA"/>
</dbReference>
<evidence type="ECO:0000313" key="1">
    <source>
        <dbReference type="EMBL" id="SHE86711.1"/>
    </source>
</evidence>
<dbReference type="STRING" id="1346286.SAMN05444362_102363"/>
<dbReference type="Proteomes" id="UP000184480">
    <property type="component" value="Unassembled WGS sequence"/>
</dbReference>
<keyword evidence="2" id="KW-1185">Reference proteome</keyword>
<accession>A0A1M4WZL9</accession>
<dbReference type="AlphaFoldDB" id="A0A1M4WZL9"/>
<organism evidence="1 2">
    <name type="scientific">Dysgonomonas macrotermitis</name>
    <dbReference type="NCBI Taxonomy" id="1346286"/>
    <lineage>
        <taxon>Bacteria</taxon>
        <taxon>Pseudomonadati</taxon>
        <taxon>Bacteroidota</taxon>
        <taxon>Bacteroidia</taxon>
        <taxon>Bacteroidales</taxon>
        <taxon>Dysgonomonadaceae</taxon>
        <taxon>Dysgonomonas</taxon>
    </lineage>
</organism>
<sequence>MAFSWGIYLVIYGIWLYKKRPFSKYSTHYLSLIDVEIKIKRKWF</sequence>